<evidence type="ECO:0000256" key="5">
    <source>
        <dbReference type="ARBA" id="ARBA00022759"/>
    </source>
</evidence>
<evidence type="ECO:0000256" key="7">
    <source>
        <dbReference type="ARBA" id="ARBA00022842"/>
    </source>
</evidence>
<comment type="similarity">
    <text evidence="2 9">Belongs to the CRISPR-associated endoribonuclease Cas2 protein family.</text>
</comment>
<comment type="subunit">
    <text evidence="9">Homodimer, forms a heterotetramer with a Cas1 homodimer.</text>
</comment>
<evidence type="ECO:0000256" key="2">
    <source>
        <dbReference type="ARBA" id="ARBA00009959"/>
    </source>
</evidence>
<dbReference type="GO" id="GO:0051607">
    <property type="term" value="P:defense response to virus"/>
    <property type="evidence" value="ECO:0007669"/>
    <property type="project" value="UniProtKB-UniRule"/>
</dbReference>
<evidence type="ECO:0000313" key="11">
    <source>
        <dbReference type="Proteomes" id="UP000269544"/>
    </source>
</evidence>
<dbReference type="NCBIfam" id="TIGR01573">
    <property type="entry name" value="cas2"/>
    <property type="match status" value="1"/>
</dbReference>
<reference evidence="10 11" key="1">
    <citation type="submission" date="2018-12" db="EMBL/GenBank/DDBJ databases">
        <authorList>
            <consortium name="Pathogen Informatics"/>
        </authorList>
    </citation>
    <scope>NUCLEOTIDE SEQUENCE [LARGE SCALE GENOMIC DNA]</scope>
    <source>
        <strain evidence="10 11">NCTC13079</strain>
    </source>
</reference>
<organism evidence="10 11">
    <name type="scientific">Aedoeadaptatus ivorii</name>
    <dbReference type="NCBI Taxonomy" id="54006"/>
    <lineage>
        <taxon>Bacteria</taxon>
        <taxon>Bacillati</taxon>
        <taxon>Bacillota</taxon>
        <taxon>Tissierellia</taxon>
        <taxon>Tissierellales</taxon>
        <taxon>Peptoniphilaceae</taxon>
        <taxon>Aedoeadaptatus</taxon>
    </lineage>
</organism>
<dbReference type="InterPro" id="IPR019199">
    <property type="entry name" value="Virulence_VapD/CRISPR_Cas2"/>
</dbReference>
<sequence>MDTLREEFLVEDFRKPTGQKKYLYLIIYDIVDNKRRNRLFKFLKGYGTPVQRSCFESYLTESEYLKVERRICRWIDPEEDNVRTYQLHGLNRVFNYGTDNPNAYTEFIIF</sequence>
<comment type="cofactor">
    <cofactor evidence="1 9">
        <name>Mg(2+)</name>
        <dbReference type="ChEBI" id="CHEBI:18420"/>
    </cofactor>
</comment>
<evidence type="ECO:0000256" key="3">
    <source>
        <dbReference type="ARBA" id="ARBA00022722"/>
    </source>
</evidence>
<dbReference type="GO" id="GO:0004521">
    <property type="term" value="F:RNA endonuclease activity"/>
    <property type="evidence" value="ECO:0007669"/>
    <property type="project" value="InterPro"/>
</dbReference>
<name>A0A3S5C234_9FIRM</name>
<evidence type="ECO:0000256" key="4">
    <source>
        <dbReference type="ARBA" id="ARBA00022723"/>
    </source>
</evidence>
<dbReference type="KEGG" id="piv:NCTC13079_00235"/>
<proteinExistence type="inferred from homology"/>
<dbReference type="InterPro" id="IPR021127">
    <property type="entry name" value="CRISPR_associated_Cas2"/>
</dbReference>
<keyword evidence="8 9" id="KW-0051">Antiviral defense</keyword>
<dbReference type="PANTHER" id="PTHR34405:SF3">
    <property type="entry name" value="CRISPR-ASSOCIATED ENDORIBONUCLEASE CAS2 3"/>
    <property type="match status" value="1"/>
</dbReference>
<dbReference type="PANTHER" id="PTHR34405">
    <property type="entry name" value="CRISPR-ASSOCIATED ENDORIBONUCLEASE CAS2"/>
    <property type="match status" value="1"/>
</dbReference>
<dbReference type="Proteomes" id="UP000269544">
    <property type="component" value="Chromosome"/>
</dbReference>
<evidence type="ECO:0000313" key="10">
    <source>
        <dbReference type="EMBL" id="VEJ34624.1"/>
    </source>
</evidence>
<dbReference type="RefSeq" id="WP_126464707.1">
    <property type="nucleotide sequence ID" value="NZ_LR134523.1"/>
</dbReference>
<dbReference type="OrthoDB" id="9798176at2"/>
<accession>A0A3S5C234</accession>
<keyword evidence="11" id="KW-1185">Reference proteome</keyword>
<protein>
    <recommendedName>
        <fullName evidence="9">CRISPR-associated endoribonuclease Cas2</fullName>
        <ecNumber evidence="9">3.1.-.-</ecNumber>
    </recommendedName>
</protein>
<evidence type="ECO:0000256" key="8">
    <source>
        <dbReference type="ARBA" id="ARBA00023118"/>
    </source>
</evidence>
<evidence type="ECO:0000256" key="1">
    <source>
        <dbReference type="ARBA" id="ARBA00001946"/>
    </source>
</evidence>
<dbReference type="HAMAP" id="MF_01471">
    <property type="entry name" value="Cas2"/>
    <property type="match status" value="1"/>
</dbReference>
<dbReference type="SUPFAM" id="SSF143430">
    <property type="entry name" value="TTP0101/SSO1404-like"/>
    <property type="match status" value="1"/>
</dbReference>
<dbReference type="EC" id="3.1.-.-" evidence="9"/>
<keyword evidence="7 9" id="KW-0460">Magnesium</keyword>
<dbReference type="EMBL" id="LR134523">
    <property type="protein sequence ID" value="VEJ34624.1"/>
    <property type="molecule type" value="Genomic_DNA"/>
</dbReference>
<keyword evidence="6 9" id="KW-0378">Hydrolase</keyword>
<dbReference type="Pfam" id="PF09827">
    <property type="entry name" value="CRISPR_Cas2"/>
    <property type="match status" value="1"/>
</dbReference>
<dbReference type="GO" id="GO:0016787">
    <property type="term" value="F:hydrolase activity"/>
    <property type="evidence" value="ECO:0007669"/>
    <property type="project" value="UniProtKB-KW"/>
</dbReference>
<feature type="binding site" evidence="9">
    <location>
        <position position="29"/>
    </location>
    <ligand>
        <name>Mg(2+)</name>
        <dbReference type="ChEBI" id="CHEBI:18420"/>
        <note>catalytic</note>
    </ligand>
</feature>
<dbReference type="Gene3D" id="3.30.70.240">
    <property type="match status" value="1"/>
</dbReference>
<evidence type="ECO:0000256" key="6">
    <source>
        <dbReference type="ARBA" id="ARBA00022801"/>
    </source>
</evidence>
<dbReference type="GO" id="GO:0046872">
    <property type="term" value="F:metal ion binding"/>
    <property type="evidence" value="ECO:0007669"/>
    <property type="project" value="UniProtKB-UniRule"/>
</dbReference>
<evidence type="ECO:0000256" key="9">
    <source>
        <dbReference type="HAMAP-Rule" id="MF_01471"/>
    </source>
</evidence>
<keyword evidence="5 9" id="KW-0255">Endonuclease</keyword>
<keyword evidence="4 9" id="KW-0479">Metal-binding</keyword>
<dbReference type="CDD" id="cd09725">
    <property type="entry name" value="Cas2_I_II_III"/>
    <property type="match status" value="1"/>
</dbReference>
<dbReference type="AlphaFoldDB" id="A0A3S5C234"/>
<keyword evidence="3 9" id="KW-0540">Nuclease</keyword>
<dbReference type="GO" id="GO:0043571">
    <property type="term" value="P:maintenance of CRISPR repeat elements"/>
    <property type="evidence" value="ECO:0007669"/>
    <property type="project" value="UniProtKB-UniRule"/>
</dbReference>
<comment type="function">
    <text evidence="9">CRISPR (clustered regularly interspaced short palindromic repeat), is an adaptive immune system that provides protection against mobile genetic elements (viruses, transposable elements and conjugative plasmids). CRISPR clusters contain sequences complementary to antecedent mobile elements and target invading nucleic acids. CRISPR clusters are transcribed and processed into CRISPR RNA (crRNA). Functions as a ssRNA-specific endoribonuclease. Involved in the integration of spacer DNA into the CRISPR cassette.</text>
</comment>
<gene>
    <name evidence="9" type="primary">cas2</name>
    <name evidence="10" type="ORF">NCTC13079_00235</name>
</gene>